<keyword evidence="2 4" id="KW-0689">Ribosomal protein</keyword>
<dbReference type="EMBL" id="WOCE01000002">
    <property type="protein sequence ID" value="KAE9619682.1"/>
    <property type="molecule type" value="Genomic_DNA"/>
</dbReference>
<evidence type="ECO:0000256" key="2">
    <source>
        <dbReference type="ARBA" id="ARBA00022980"/>
    </source>
</evidence>
<dbReference type="GO" id="GO:1990904">
    <property type="term" value="C:ribonucleoprotein complex"/>
    <property type="evidence" value="ECO:0007669"/>
    <property type="project" value="UniProtKB-KW"/>
</dbReference>
<dbReference type="AlphaFoldDB" id="A0A6A4R250"/>
<protein>
    <submittedName>
        <fullName evidence="4">Putative ribosomal protein L18</fullName>
    </submittedName>
</protein>
<keyword evidence="5" id="KW-1185">Reference proteome</keyword>
<reference evidence="5" key="1">
    <citation type="journal article" date="2020" name="Nat. Commun.">
        <title>Genome sequence of the cluster root forming white lupin.</title>
        <authorList>
            <person name="Hufnagel B."/>
            <person name="Marques A."/>
            <person name="Soriano A."/>
            <person name="Marques L."/>
            <person name="Divol F."/>
            <person name="Doumas P."/>
            <person name="Sallet E."/>
            <person name="Mancinotti D."/>
            <person name="Carrere S."/>
            <person name="Marande W."/>
            <person name="Arribat S."/>
            <person name="Keller J."/>
            <person name="Huneau C."/>
            <person name="Blein T."/>
            <person name="Aime D."/>
            <person name="Laguerre M."/>
            <person name="Taylor J."/>
            <person name="Schubert V."/>
            <person name="Nelson M."/>
            <person name="Geu-Flores F."/>
            <person name="Crespi M."/>
            <person name="Gallardo-Guerrero K."/>
            <person name="Delaux P.-M."/>
            <person name="Salse J."/>
            <person name="Berges H."/>
            <person name="Guyot R."/>
            <person name="Gouzy J."/>
            <person name="Peret B."/>
        </authorList>
    </citation>
    <scope>NUCLEOTIDE SEQUENCE [LARGE SCALE GENOMIC DNA]</scope>
    <source>
        <strain evidence="5">cv. Amiga</strain>
    </source>
</reference>
<evidence type="ECO:0000313" key="5">
    <source>
        <dbReference type="Proteomes" id="UP000447434"/>
    </source>
</evidence>
<dbReference type="PANTHER" id="PTHR12899">
    <property type="entry name" value="39S RIBOSOMAL PROTEIN L18, MITOCHONDRIAL"/>
    <property type="match status" value="1"/>
</dbReference>
<proteinExistence type="inferred from homology"/>
<comment type="caution">
    <text evidence="4">The sequence shown here is derived from an EMBL/GenBank/DDBJ whole genome shotgun (WGS) entry which is preliminary data.</text>
</comment>
<sequence length="123" mass="13801">MMKSKYVLRVFLSPKHMTANVVEWNEGRVVAEASTVEHAISNAFEWGRSCNEKAAESIGEVLAMRLKTEEPGARSGVHIDVEKEIKKKGFENQERIWAVINALRNKGVKVVTEDEGHNHNKGS</sequence>
<evidence type="ECO:0000256" key="3">
    <source>
        <dbReference type="ARBA" id="ARBA00023274"/>
    </source>
</evidence>
<evidence type="ECO:0000256" key="1">
    <source>
        <dbReference type="ARBA" id="ARBA00007116"/>
    </source>
</evidence>
<dbReference type="Gene3D" id="3.30.420.100">
    <property type="match status" value="1"/>
</dbReference>
<dbReference type="GO" id="GO:0003735">
    <property type="term" value="F:structural constituent of ribosome"/>
    <property type="evidence" value="ECO:0007669"/>
    <property type="project" value="InterPro"/>
</dbReference>
<dbReference type="GO" id="GO:0006412">
    <property type="term" value="P:translation"/>
    <property type="evidence" value="ECO:0007669"/>
    <property type="project" value="InterPro"/>
</dbReference>
<name>A0A6A4R250_LUPAL</name>
<dbReference type="Proteomes" id="UP000447434">
    <property type="component" value="Chromosome 2"/>
</dbReference>
<evidence type="ECO:0000313" key="4">
    <source>
        <dbReference type="EMBL" id="KAE9619682.1"/>
    </source>
</evidence>
<dbReference type="Pfam" id="PF00861">
    <property type="entry name" value="Ribosomal_L18p"/>
    <property type="match status" value="1"/>
</dbReference>
<keyword evidence="3" id="KW-0687">Ribonucleoprotein</keyword>
<gene>
    <name evidence="4" type="ORF">Lalb_Chr02g0155851</name>
</gene>
<comment type="similarity">
    <text evidence="1">Belongs to the universal ribosomal protein uL18 family.</text>
</comment>
<dbReference type="InterPro" id="IPR005484">
    <property type="entry name" value="Ribosomal_uL18_bac/plant/anim"/>
</dbReference>
<dbReference type="SUPFAM" id="SSF53137">
    <property type="entry name" value="Translational machinery components"/>
    <property type="match status" value="1"/>
</dbReference>
<dbReference type="GO" id="GO:0005840">
    <property type="term" value="C:ribosome"/>
    <property type="evidence" value="ECO:0007669"/>
    <property type="project" value="UniProtKB-KW"/>
</dbReference>
<accession>A0A6A4R250</accession>
<dbReference type="GO" id="GO:0008097">
    <property type="term" value="F:5S rRNA binding"/>
    <property type="evidence" value="ECO:0007669"/>
    <property type="project" value="TreeGrafter"/>
</dbReference>
<organism evidence="4 5">
    <name type="scientific">Lupinus albus</name>
    <name type="common">White lupine</name>
    <name type="synonym">Lupinus termis</name>
    <dbReference type="NCBI Taxonomy" id="3870"/>
    <lineage>
        <taxon>Eukaryota</taxon>
        <taxon>Viridiplantae</taxon>
        <taxon>Streptophyta</taxon>
        <taxon>Embryophyta</taxon>
        <taxon>Tracheophyta</taxon>
        <taxon>Spermatophyta</taxon>
        <taxon>Magnoliopsida</taxon>
        <taxon>eudicotyledons</taxon>
        <taxon>Gunneridae</taxon>
        <taxon>Pentapetalae</taxon>
        <taxon>rosids</taxon>
        <taxon>fabids</taxon>
        <taxon>Fabales</taxon>
        <taxon>Fabaceae</taxon>
        <taxon>Papilionoideae</taxon>
        <taxon>50 kb inversion clade</taxon>
        <taxon>genistoids sensu lato</taxon>
        <taxon>core genistoids</taxon>
        <taxon>Genisteae</taxon>
        <taxon>Lupinus</taxon>
    </lineage>
</organism>
<dbReference type="PANTHER" id="PTHR12899:SF13">
    <property type="entry name" value="50S RIBOSOMAL L18-LIKE PROTEIN"/>
    <property type="match status" value="1"/>
</dbReference>
<dbReference type="OrthoDB" id="736100at2759"/>